<evidence type="ECO:0000313" key="2">
    <source>
        <dbReference type="Proteomes" id="UP000320404"/>
    </source>
</evidence>
<protein>
    <submittedName>
        <fullName evidence="1">GNAT family N-acetyltransferase</fullName>
    </submittedName>
</protein>
<dbReference type="EMBL" id="SHAH01000064">
    <property type="protein sequence ID" value="RZO75233.1"/>
    <property type="molecule type" value="Genomic_DNA"/>
</dbReference>
<dbReference type="InterPro" id="IPR029063">
    <property type="entry name" value="SAM-dependent_MTases_sf"/>
</dbReference>
<dbReference type="Gene3D" id="3.40.630.30">
    <property type="match status" value="1"/>
</dbReference>
<reference evidence="1 2" key="1">
    <citation type="submission" date="2019-02" db="EMBL/GenBank/DDBJ databases">
        <title>Prokaryotic population dynamics and viral predation in marine succession experiment using metagenomics: the confinement effect.</title>
        <authorList>
            <person name="Haro-Moreno J.M."/>
            <person name="Rodriguez-Valera F."/>
            <person name="Lopez-Perez M."/>
        </authorList>
    </citation>
    <scope>NUCLEOTIDE SEQUENCE [LARGE SCALE GENOMIC DNA]</scope>
    <source>
        <strain evidence="1">MED-G158</strain>
    </source>
</reference>
<dbReference type="SUPFAM" id="SSF55729">
    <property type="entry name" value="Acyl-CoA N-acyltransferases (Nat)"/>
    <property type="match status" value="1"/>
</dbReference>
<gene>
    <name evidence="1" type="ORF">EVA69_04580</name>
</gene>
<evidence type="ECO:0000313" key="1">
    <source>
        <dbReference type="EMBL" id="RZO75233.1"/>
    </source>
</evidence>
<keyword evidence="1" id="KW-0808">Transferase</keyword>
<dbReference type="Proteomes" id="UP000320404">
    <property type="component" value="Unassembled WGS sequence"/>
</dbReference>
<name>A0A520RYC0_9GAMM</name>
<organism evidence="1 2">
    <name type="scientific">OM182 bacterium</name>
    <dbReference type="NCBI Taxonomy" id="2510334"/>
    <lineage>
        <taxon>Bacteria</taxon>
        <taxon>Pseudomonadati</taxon>
        <taxon>Pseudomonadota</taxon>
        <taxon>Gammaproteobacteria</taxon>
        <taxon>OMG group</taxon>
        <taxon>OM182 clade</taxon>
    </lineage>
</organism>
<dbReference type="Pfam" id="PF13527">
    <property type="entry name" value="Acetyltransf_9"/>
    <property type="match status" value="1"/>
</dbReference>
<dbReference type="InterPro" id="IPR016181">
    <property type="entry name" value="Acyl_CoA_acyltransferase"/>
</dbReference>
<comment type="caution">
    <text evidence="1">The sequence shown here is derived from an EMBL/GenBank/DDBJ whole genome shotgun (WGS) entry which is preliminary data.</text>
</comment>
<dbReference type="GO" id="GO:0016740">
    <property type="term" value="F:transferase activity"/>
    <property type="evidence" value="ECO:0007669"/>
    <property type="project" value="UniProtKB-KW"/>
</dbReference>
<proteinExistence type="predicted"/>
<sequence length="587" mass="65353">MSVHSNSAVPDLLTLLSAVQQLEGESLGAICYGLGPFDGSLAEAQQRFLQTLGTDIASNIDGRVILAGVSLGTLIAELAEKRIEAQWLVPDYCVGLLPAANHSADFTVGTGTAGLASLDTDSCGKIVVEGTVPYLEQLALLTEAKRVLTANGELLLIGEYLDDDSRIERSELANLSSLRQLSKRLGFRILEERDCSEAGLASVRALEQKADEMQTQILSDTEVDVAALELAGAELRFIATEFEESRRSLKVFKFRKEQDSLGEYSNVEFADIGSFSSAELKRLFEESFHTEFDQEQWRWKYEFGNGRCVVARSEPGGNIVSHYGGAPREILYFGQPNVAIQVCDVMVLPEIRRHYGKRSLFFNTAATFLEREIGNTVRQLLGFGFPNQKAMKIALRLGLYEKTDDFIELVYSVPEKPSSALQVELANLEDQQQSDAIDGLWQQMATAFGDAIIGIRDSSYLKYRYFQHPFYHRGLYHPYLVRDEAGHPSALFVLKAHGDELLLMDLISPAVDIKPMLGEIVAFCCKQWQGRALKIWITRAWQEAVQLPDCVVNDLGIEIPCNSWNRGPDAETLYGAWWLTAGDMDFM</sequence>
<dbReference type="AlphaFoldDB" id="A0A520RYC0"/>
<accession>A0A520RYC0</accession>
<dbReference type="Gene3D" id="3.40.50.150">
    <property type="entry name" value="Vaccinia Virus protein VP39"/>
    <property type="match status" value="1"/>
</dbReference>